<gene>
    <name evidence="1" type="ORF">KQX54_007677</name>
</gene>
<keyword evidence="2" id="KW-1185">Reference proteome</keyword>
<organism evidence="1 2">
    <name type="scientific">Cotesia glomerata</name>
    <name type="common">Lepidopteran parasitic wasp</name>
    <name type="synonym">Apanteles glomeratus</name>
    <dbReference type="NCBI Taxonomy" id="32391"/>
    <lineage>
        <taxon>Eukaryota</taxon>
        <taxon>Metazoa</taxon>
        <taxon>Ecdysozoa</taxon>
        <taxon>Arthropoda</taxon>
        <taxon>Hexapoda</taxon>
        <taxon>Insecta</taxon>
        <taxon>Pterygota</taxon>
        <taxon>Neoptera</taxon>
        <taxon>Endopterygota</taxon>
        <taxon>Hymenoptera</taxon>
        <taxon>Apocrita</taxon>
        <taxon>Ichneumonoidea</taxon>
        <taxon>Braconidae</taxon>
        <taxon>Microgastrinae</taxon>
        <taxon>Cotesia</taxon>
    </lineage>
</organism>
<evidence type="ECO:0000313" key="1">
    <source>
        <dbReference type="EMBL" id="KAH0567213.1"/>
    </source>
</evidence>
<comment type="caution">
    <text evidence="1">The sequence shown here is derived from an EMBL/GenBank/DDBJ whole genome shotgun (WGS) entry which is preliminary data.</text>
</comment>
<dbReference type="Proteomes" id="UP000826195">
    <property type="component" value="Unassembled WGS sequence"/>
</dbReference>
<sequence length="121" mass="13693">MRPGGNNIRKQEQLDPTTSTRVMRTDYTGVVDSTLTSGTAIAECNGRELETTQLIFRLCIKFDLKIARNTYNWQLVNADSLALCLSIRRWDEKEYKDKDCTARTDEESNGGCIRILVGLSL</sequence>
<accession>A0AAV7IR25</accession>
<protein>
    <submittedName>
        <fullName evidence="1">Uncharacterized protein</fullName>
    </submittedName>
</protein>
<reference evidence="1 2" key="1">
    <citation type="journal article" date="2021" name="J. Hered.">
        <title>A chromosome-level genome assembly of the parasitoid wasp, Cotesia glomerata (Hymenoptera: Braconidae).</title>
        <authorList>
            <person name="Pinto B.J."/>
            <person name="Weis J.J."/>
            <person name="Gamble T."/>
            <person name="Ode P.J."/>
            <person name="Paul R."/>
            <person name="Zaspel J.M."/>
        </authorList>
    </citation>
    <scope>NUCLEOTIDE SEQUENCE [LARGE SCALE GENOMIC DNA]</scope>
    <source>
        <strain evidence="1">CgM1</strain>
    </source>
</reference>
<dbReference type="AlphaFoldDB" id="A0AAV7IR25"/>
<proteinExistence type="predicted"/>
<name>A0AAV7IR25_COTGL</name>
<evidence type="ECO:0000313" key="2">
    <source>
        <dbReference type="Proteomes" id="UP000826195"/>
    </source>
</evidence>
<dbReference type="EMBL" id="JAHXZJ010000001">
    <property type="protein sequence ID" value="KAH0567213.1"/>
    <property type="molecule type" value="Genomic_DNA"/>
</dbReference>